<dbReference type="EnsemblPlants" id="AVESA.00010b.r2.5AG0846970.1">
    <property type="protein sequence ID" value="AVESA.00010b.r2.5AG0846970.1.CDS"/>
    <property type="gene ID" value="AVESA.00010b.r2.5AG0846970"/>
</dbReference>
<accession>A0ACD5XSJ0</accession>
<proteinExistence type="predicted"/>
<name>A0ACD5XSJ0_AVESA</name>
<sequence length="233" mass="25167">MPVAFGRDAVSGRTGMLAEAAACSSSSLGNDSDEGSSPAGKEDGEGEVQSAYSGAGLAGLGALEEALPIRRGISQFYNGKSRSFKFLKEAIGPSGSAKVIAKADNAYTRKRKILLAHSIMYDKPRITEPETYENVIPKRIASLSRLRPLDSISPNSSSSSLSSDENEPPRQFIFARSPDHISHFASPTTTASWLGFCAPNKPLHMPTRPFSMVNLHRWHMRSSICPKEEPKAD</sequence>
<dbReference type="Proteomes" id="UP001732700">
    <property type="component" value="Chromosome 5A"/>
</dbReference>
<evidence type="ECO:0000313" key="1">
    <source>
        <dbReference type="EnsemblPlants" id="AVESA.00010b.r2.5AG0846970.1.CDS"/>
    </source>
</evidence>
<evidence type="ECO:0000313" key="2">
    <source>
        <dbReference type="Proteomes" id="UP001732700"/>
    </source>
</evidence>
<reference evidence="1" key="1">
    <citation type="submission" date="2021-05" db="EMBL/GenBank/DDBJ databases">
        <authorList>
            <person name="Scholz U."/>
            <person name="Mascher M."/>
            <person name="Fiebig A."/>
        </authorList>
    </citation>
    <scope>NUCLEOTIDE SEQUENCE [LARGE SCALE GENOMIC DNA]</scope>
</reference>
<organism evidence="1 2">
    <name type="scientific">Avena sativa</name>
    <name type="common">Oat</name>
    <dbReference type="NCBI Taxonomy" id="4498"/>
    <lineage>
        <taxon>Eukaryota</taxon>
        <taxon>Viridiplantae</taxon>
        <taxon>Streptophyta</taxon>
        <taxon>Embryophyta</taxon>
        <taxon>Tracheophyta</taxon>
        <taxon>Spermatophyta</taxon>
        <taxon>Magnoliopsida</taxon>
        <taxon>Liliopsida</taxon>
        <taxon>Poales</taxon>
        <taxon>Poaceae</taxon>
        <taxon>BOP clade</taxon>
        <taxon>Pooideae</taxon>
        <taxon>Poodae</taxon>
        <taxon>Poeae</taxon>
        <taxon>Poeae Chloroplast Group 1 (Aveneae type)</taxon>
        <taxon>Aveninae</taxon>
        <taxon>Avena</taxon>
    </lineage>
</organism>
<protein>
    <submittedName>
        <fullName evidence="1">Uncharacterized protein</fullName>
    </submittedName>
</protein>
<keyword evidence="2" id="KW-1185">Reference proteome</keyword>
<reference evidence="1" key="2">
    <citation type="submission" date="2025-09" db="UniProtKB">
        <authorList>
            <consortium name="EnsemblPlants"/>
        </authorList>
    </citation>
    <scope>IDENTIFICATION</scope>
</reference>